<dbReference type="EMBL" id="QGKU01000052">
    <property type="protein sequence ID" value="PWR01327.1"/>
    <property type="molecule type" value="Genomic_DNA"/>
</dbReference>
<dbReference type="GO" id="GO:0008641">
    <property type="term" value="F:ubiquitin-like modifier activating enzyme activity"/>
    <property type="evidence" value="ECO:0007669"/>
    <property type="project" value="InterPro"/>
</dbReference>
<reference evidence="15 16" key="1">
    <citation type="submission" date="2018-05" db="EMBL/GenBank/DDBJ databases">
        <title>Rhodobacteraceae gen. nov., sp. nov. isolated from sea water.</title>
        <authorList>
            <person name="Ren Y."/>
        </authorList>
    </citation>
    <scope>NUCLEOTIDE SEQUENCE [LARGE SCALE GENOMIC DNA]</scope>
    <source>
        <strain evidence="15 16">TG-679</strain>
    </source>
</reference>
<organism evidence="15 16">
    <name type="scientific">Meridianimarinicoccus roseus</name>
    <dbReference type="NCBI Taxonomy" id="2072018"/>
    <lineage>
        <taxon>Bacteria</taxon>
        <taxon>Pseudomonadati</taxon>
        <taxon>Pseudomonadota</taxon>
        <taxon>Alphaproteobacteria</taxon>
        <taxon>Rhodobacterales</taxon>
        <taxon>Paracoccaceae</taxon>
        <taxon>Meridianimarinicoccus</taxon>
    </lineage>
</organism>
<evidence type="ECO:0000256" key="10">
    <source>
        <dbReference type="ARBA" id="ARBA00075110"/>
    </source>
</evidence>
<protein>
    <recommendedName>
        <fullName evidence="9">Molybdopterin-synthase adenylyltransferase</fullName>
        <ecNumber evidence="8">2.7.7.80</ecNumber>
    </recommendedName>
    <alternativeName>
        <fullName evidence="12">MoaD protein adenylase</fullName>
    </alternativeName>
    <alternativeName>
        <fullName evidence="10">Molybdopterin-converting factor subunit 1 adenylase</fullName>
    </alternativeName>
    <alternativeName>
        <fullName evidence="11">Sulfur carrier protein MoaD adenylyltransferase</fullName>
    </alternativeName>
</protein>
<dbReference type="Gene3D" id="3.40.50.720">
    <property type="entry name" value="NAD(P)-binding Rossmann-like Domain"/>
    <property type="match status" value="1"/>
</dbReference>
<evidence type="ECO:0000256" key="3">
    <source>
        <dbReference type="ARBA" id="ARBA00022741"/>
    </source>
</evidence>
<keyword evidence="13" id="KW-1133">Transmembrane helix</keyword>
<dbReference type="InterPro" id="IPR035985">
    <property type="entry name" value="Ubiquitin-activating_enz"/>
</dbReference>
<dbReference type="FunFam" id="3.40.50.720:FF:000033">
    <property type="entry name" value="Adenylyltransferase and sulfurtransferase MOCS3"/>
    <property type="match status" value="1"/>
</dbReference>
<feature type="transmembrane region" description="Helical" evidence="13">
    <location>
        <begin position="27"/>
        <end position="45"/>
    </location>
</feature>
<feature type="transmembrane region" description="Helical" evidence="13">
    <location>
        <begin position="57"/>
        <end position="76"/>
    </location>
</feature>
<dbReference type="Pfam" id="PF00899">
    <property type="entry name" value="ThiF"/>
    <property type="match status" value="1"/>
</dbReference>
<evidence type="ECO:0000256" key="11">
    <source>
        <dbReference type="ARBA" id="ARBA00075328"/>
    </source>
</evidence>
<keyword evidence="4" id="KW-0067">ATP-binding</keyword>
<dbReference type="GO" id="GO:0005524">
    <property type="term" value="F:ATP binding"/>
    <property type="evidence" value="ECO:0007669"/>
    <property type="project" value="UniProtKB-KW"/>
</dbReference>
<dbReference type="GO" id="GO:0004792">
    <property type="term" value="F:thiosulfate-cyanide sulfurtransferase activity"/>
    <property type="evidence" value="ECO:0007669"/>
    <property type="project" value="TreeGrafter"/>
</dbReference>
<evidence type="ECO:0000256" key="4">
    <source>
        <dbReference type="ARBA" id="ARBA00022840"/>
    </source>
</evidence>
<sequence>MLLFLALAGLIWAIGWLMKTPPQARWIMIGLLYLVVVALLVVLPPGAALRMTLGGSAANWLAVGALVVVGLGYSAGLRKLRARVRPENRAPESADATADPAAPLTDAELDRYARHIVLREVGGTGQRALKRARVLVIGAGGLGAPALQYLAGAGVGTIGVIDDDTVSASNLQRQVIHRDADTGRAKVFSARDAMLALNPHVTVRPYNRRLVPEIARDLVADYDLVLDGSDNFDTRYMVNAACAAAGVPLVSGAIAQWEGQVSVYDPAHGAPCFACVFPQAPAPGLAPSCAEAGVIGPLPGIIGAMMAAEAIKLIAGAGTPLRGQLLIHDALEGESRRIAVTQRADCAVCGGVG</sequence>
<name>A0A2V2LDK8_9RHOB</name>
<evidence type="ECO:0000256" key="13">
    <source>
        <dbReference type="SAM" id="Phobius"/>
    </source>
</evidence>
<comment type="similarity">
    <text evidence="1">Belongs to the HesA/MoeB/ThiF family.</text>
</comment>
<dbReference type="OrthoDB" id="9804286at2"/>
<evidence type="ECO:0000313" key="15">
    <source>
        <dbReference type="EMBL" id="PWR01327.1"/>
    </source>
</evidence>
<evidence type="ECO:0000256" key="7">
    <source>
        <dbReference type="ARBA" id="ARBA00063809"/>
    </source>
</evidence>
<comment type="subunit">
    <text evidence="7">Homodimer. Forms a stable heterotetrameric complex of 2 MoeB and 2 MoaD during adenylation of MoaD.</text>
</comment>
<dbReference type="Proteomes" id="UP000245680">
    <property type="component" value="Unassembled WGS sequence"/>
</dbReference>
<evidence type="ECO:0000256" key="5">
    <source>
        <dbReference type="ARBA" id="ARBA00052218"/>
    </source>
</evidence>
<evidence type="ECO:0000256" key="6">
    <source>
        <dbReference type="ARBA" id="ARBA00055169"/>
    </source>
</evidence>
<evidence type="ECO:0000256" key="8">
    <source>
        <dbReference type="ARBA" id="ARBA00066884"/>
    </source>
</evidence>
<accession>A0A2V2LDK8</accession>
<dbReference type="PANTHER" id="PTHR10953:SF102">
    <property type="entry name" value="ADENYLYLTRANSFERASE AND SULFURTRANSFERASE MOCS3"/>
    <property type="match status" value="1"/>
</dbReference>
<dbReference type="GO" id="GO:0008146">
    <property type="term" value="F:sulfotransferase activity"/>
    <property type="evidence" value="ECO:0007669"/>
    <property type="project" value="TreeGrafter"/>
</dbReference>
<keyword evidence="13" id="KW-0812">Transmembrane</keyword>
<dbReference type="InterPro" id="IPR000594">
    <property type="entry name" value="ThiF_NAD_FAD-bd"/>
</dbReference>
<comment type="caution">
    <text evidence="15">The sequence shown here is derived from an EMBL/GenBank/DDBJ whole genome shotgun (WGS) entry which is preliminary data.</text>
</comment>
<gene>
    <name evidence="15" type="ORF">DKT77_17340</name>
</gene>
<evidence type="ECO:0000256" key="1">
    <source>
        <dbReference type="ARBA" id="ARBA00009919"/>
    </source>
</evidence>
<keyword evidence="3" id="KW-0547">Nucleotide-binding</keyword>
<dbReference type="GO" id="GO:0061605">
    <property type="term" value="F:molybdopterin-synthase adenylyltransferase activity"/>
    <property type="evidence" value="ECO:0007669"/>
    <property type="project" value="UniProtKB-EC"/>
</dbReference>
<evidence type="ECO:0000256" key="9">
    <source>
        <dbReference type="ARBA" id="ARBA00073635"/>
    </source>
</evidence>
<evidence type="ECO:0000256" key="2">
    <source>
        <dbReference type="ARBA" id="ARBA00022679"/>
    </source>
</evidence>
<dbReference type="RefSeq" id="WP_109812937.1">
    <property type="nucleotide sequence ID" value="NZ_QGKU01000052.1"/>
</dbReference>
<dbReference type="NCBIfam" id="NF004281">
    <property type="entry name" value="PRK05690.1"/>
    <property type="match status" value="1"/>
</dbReference>
<evidence type="ECO:0000259" key="14">
    <source>
        <dbReference type="Pfam" id="PF00899"/>
    </source>
</evidence>
<proteinExistence type="inferred from homology"/>
<dbReference type="CDD" id="cd00757">
    <property type="entry name" value="ThiF_MoeB_HesA_family"/>
    <property type="match status" value="1"/>
</dbReference>
<comment type="function">
    <text evidence="6">Catalyzes the adenylation by ATP of the carboxyl group of the C-terminal glycine of sulfur carrier protein MoaD.</text>
</comment>
<comment type="catalytic activity">
    <reaction evidence="5">
        <text>[molybdopterin-synthase sulfur-carrier protein]-C-terminal Gly-Gly + ATP + H(+) = [molybdopterin-synthase sulfur-carrier protein]-C-terminal Gly-Gly-AMP + diphosphate</text>
        <dbReference type="Rhea" id="RHEA:43616"/>
        <dbReference type="Rhea" id="RHEA-COMP:12159"/>
        <dbReference type="Rhea" id="RHEA-COMP:12202"/>
        <dbReference type="ChEBI" id="CHEBI:15378"/>
        <dbReference type="ChEBI" id="CHEBI:30616"/>
        <dbReference type="ChEBI" id="CHEBI:33019"/>
        <dbReference type="ChEBI" id="CHEBI:90618"/>
        <dbReference type="ChEBI" id="CHEBI:90778"/>
        <dbReference type="EC" id="2.7.7.80"/>
    </reaction>
</comment>
<dbReference type="AlphaFoldDB" id="A0A2V2LDK8"/>
<keyword evidence="13" id="KW-0472">Membrane</keyword>
<dbReference type="PANTHER" id="PTHR10953">
    <property type="entry name" value="UBIQUITIN-ACTIVATING ENZYME E1"/>
    <property type="match status" value="1"/>
</dbReference>
<dbReference type="GO" id="GO:0005829">
    <property type="term" value="C:cytosol"/>
    <property type="evidence" value="ECO:0007669"/>
    <property type="project" value="TreeGrafter"/>
</dbReference>
<keyword evidence="2" id="KW-0808">Transferase</keyword>
<dbReference type="EC" id="2.7.7.80" evidence="8"/>
<evidence type="ECO:0000256" key="12">
    <source>
        <dbReference type="ARBA" id="ARBA00078531"/>
    </source>
</evidence>
<dbReference type="SUPFAM" id="SSF69572">
    <property type="entry name" value="Activating enzymes of the ubiquitin-like proteins"/>
    <property type="match status" value="1"/>
</dbReference>
<evidence type="ECO:0000313" key="16">
    <source>
        <dbReference type="Proteomes" id="UP000245680"/>
    </source>
</evidence>
<keyword evidence="16" id="KW-1185">Reference proteome</keyword>
<feature type="domain" description="THIF-type NAD/FAD binding fold" evidence="14">
    <location>
        <begin position="112"/>
        <end position="346"/>
    </location>
</feature>
<dbReference type="InterPro" id="IPR045886">
    <property type="entry name" value="ThiF/MoeB/HesA"/>
</dbReference>